<dbReference type="Pfam" id="PF01545">
    <property type="entry name" value="Cation_efflux"/>
    <property type="match status" value="1"/>
</dbReference>
<feature type="domain" description="Cation efflux protein cytoplasmic" evidence="10">
    <location>
        <begin position="219"/>
        <end position="297"/>
    </location>
</feature>
<dbReference type="PANTHER" id="PTHR11562:SF17">
    <property type="entry name" value="RE54080P-RELATED"/>
    <property type="match status" value="1"/>
</dbReference>
<keyword evidence="12" id="KW-1185">Reference proteome</keyword>
<dbReference type="InterPro" id="IPR002524">
    <property type="entry name" value="Cation_efflux"/>
</dbReference>
<evidence type="ECO:0000256" key="5">
    <source>
        <dbReference type="ARBA" id="ARBA00022989"/>
    </source>
</evidence>
<keyword evidence="4 8" id="KW-0812">Transmembrane</keyword>
<evidence type="ECO:0000259" key="10">
    <source>
        <dbReference type="Pfam" id="PF16916"/>
    </source>
</evidence>
<reference evidence="11 12" key="1">
    <citation type="submission" date="2024-06" db="EMBL/GenBank/DDBJ databases">
        <title>Sorghum-associated microbial communities from plants grown in Nebraska, USA.</title>
        <authorList>
            <person name="Schachtman D."/>
        </authorList>
    </citation>
    <scope>NUCLEOTIDE SEQUENCE [LARGE SCALE GENOMIC DNA]</scope>
    <source>
        <strain evidence="11 12">2857</strain>
    </source>
</reference>
<dbReference type="PANTHER" id="PTHR11562">
    <property type="entry name" value="CATION EFFLUX PROTEIN/ ZINC TRANSPORTER"/>
    <property type="match status" value="1"/>
</dbReference>
<comment type="similarity">
    <text evidence="2">Belongs to the cation diffusion facilitator (CDF) transporter (TC 2.A.4) family. SLC30A subfamily.</text>
</comment>
<feature type="transmembrane region" description="Helical" evidence="8">
    <location>
        <begin position="23"/>
        <end position="48"/>
    </location>
</feature>
<feature type="domain" description="Cation efflux protein transmembrane" evidence="9">
    <location>
        <begin position="23"/>
        <end position="214"/>
    </location>
</feature>
<dbReference type="NCBIfam" id="TIGR01297">
    <property type="entry name" value="CDF"/>
    <property type="match status" value="1"/>
</dbReference>
<evidence type="ECO:0000256" key="8">
    <source>
        <dbReference type="SAM" id="Phobius"/>
    </source>
</evidence>
<keyword evidence="7 8" id="KW-0472">Membrane</keyword>
<feature type="transmembrane region" description="Helical" evidence="8">
    <location>
        <begin position="158"/>
        <end position="183"/>
    </location>
</feature>
<dbReference type="SUPFAM" id="SSF161111">
    <property type="entry name" value="Cation efflux protein transmembrane domain-like"/>
    <property type="match status" value="1"/>
</dbReference>
<evidence type="ECO:0000256" key="2">
    <source>
        <dbReference type="ARBA" id="ARBA00008873"/>
    </source>
</evidence>
<sequence>MTRDDHAGHGHDHAAGVTNRTRLVVAICIVAVFLVVEVVGAVVSGSLALFADAGHMASDLLGLVVALIAILIAARPATDRQTYGYQRAEVFGALINGLLLAGVAVFVAVEGVSRLVDPDEAHVLSTPMLVVAVVGLGANVASLLVLRGGTDSIGMRGAYLEVLGDMIGSITAIVAAVVILLTGFAQADAIASLVIAGLIVPRALSLLRDVFHVLSQAVPKNMDVETIREHILGTPGVVDVHDVHVWAITSGAPVFSAHVVVTKELFASGGTGALLDELGGCLSGHFDVEHSTFQLEPTEHAEHEQQHHR</sequence>
<evidence type="ECO:0000256" key="6">
    <source>
        <dbReference type="ARBA" id="ARBA00023065"/>
    </source>
</evidence>
<dbReference type="InterPro" id="IPR050681">
    <property type="entry name" value="CDF/SLC30A"/>
</dbReference>
<keyword evidence="6" id="KW-0406">Ion transport</keyword>
<feature type="transmembrane region" description="Helical" evidence="8">
    <location>
        <begin position="189"/>
        <end position="207"/>
    </location>
</feature>
<feature type="transmembrane region" description="Helical" evidence="8">
    <location>
        <begin position="60"/>
        <end position="78"/>
    </location>
</feature>
<evidence type="ECO:0000256" key="1">
    <source>
        <dbReference type="ARBA" id="ARBA00004141"/>
    </source>
</evidence>
<accession>A0ABV2QHZ1</accession>
<organism evidence="11 12">
    <name type="scientific">Conyzicola nivalis</name>
    <dbReference type="NCBI Taxonomy" id="1477021"/>
    <lineage>
        <taxon>Bacteria</taxon>
        <taxon>Bacillati</taxon>
        <taxon>Actinomycetota</taxon>
        <taxon>Actinomycetes</taxon>
        <taxon>Micrococcales</taxon>
        <taxon>Microbacteriaceae</taxon>
        <taxon>Conyzicola</taxon>
    </lineage>
</organism>
<evidence type="ECO:0000256" key="7">
    <source>
        <dbReference type="ARBA" id="ARBA00023136"/>
    </source>
</evidence>
<dbReference type="InterPro" id="IPR036837">
    <property type="entry name" value="Cation_efflux_CTD_sf"/>
</dbReference>
<evidence type="ECO:0000259" key="9">
    <source>
        <dbReference type="Pfam" id="PF01545"/>
    </source>
</evidence>
<name>A0ABV2QHZ1_9MICO</name>
<keyword evidence="3" id="KW-0813">Transport</keyword>
<dbReference type="Pfam" id="PF16916">
    <property type="entry name" value="ZT_dimer"/>
    <property type="match status" value="1"/>
</dbReference>
<feature type="transmembrane region" description="Helical" evidence="8">
    <location>
        <begin position="90"/>
        <end position="109"/>
    </location>
</feature>
<feature type="transmembrane region" description="Helical" evidence="8">
    <location>
        <begin position="121"/>
        <end position="146"/>
    </location>
</feature>
<protein>
    <submittedName>
        <fullName evidence="11">Cobalt-zinc-cadmium efflux system protein</fullName>
    </submittedName>
</protein>
<evidence type="ECO:0000256" key="3">
    <source>
        <dbReference type="ARBA" id="ARBA00022448"/>
    </source>
</evidence>
<dbReference type="InterPro" id="IPR058533">
    <property type="entry name" value="Cation_efflux_TM"/>
</dbReference>
<dbReference type="InterPro" id="IPR027469">
    <property type="entry name" value="Cation_efflux_TMD_sf"/>
</dbReference>
<dbReference type="SUPFAM" id="SSF160240">
    <property type="entry name" value="Cation efflux protein cytoplasmic domain-like"/>
    <property type="match status" value="1"/>
</dbReference>
<gene>
    <name evidence="11" type="ORF">ABIE21_000151</name>
</gene>
<comment type="caution">
    <text evidence="11">The sequence shown here is derived from an EMBL/GenBank/DDBJ whole genome shotgun (WGS) entry which is preliminary data.</text>
</comment>
<evidence type="ECO:0000256" key="4">
    <source>
        <dbReference type="ARBA" id="ARBA00022692"/>
    </source>
</evidence>
<proteinExistence type="inferred from homology"/>
<evidence type="ECO:0000313" key="11">
    <source>
        <dbReference type="EMBL" id="MET4580661.1"/>
    </source>
</evidence>
<dbReference type="RefSeq" id="WP_354022877.1">
    <property type="nucleotide sequence ID" value="NZ_JBEPSJ010000001.1"/>
</dbReference>
<dbReference type="InterPro" id="IPR027470">
    <property type="entry name" value="Cation_efflux_CTD"/>
</dbReference>
<keyword evidence="5 8" id="KW-1133">Transmembrane helix</keyword>
<dbReference type="EMBL" id="JBEPSJ010000001">
    <property type="protein sequence ID" value="MET4580661.1"/>
    <property type="molecule type" value="Genomic_DNA"/>
</dbReference>
<dbReference type="Proteomes" id="UP001549257">
    <property type="component" value="Unassembled WGS sequence"/>
</dbReference>
<evidence type="ECO:0000313" key="12">
    <source>
        <dbReference type="Proteomes" id="UP001549257"/>
    </source>
</evidence>
<comment type="subcellular location">
    <subcellularLocation>
        <location evidence="1">Membrane</location>
        <topology evidence="1">Multi-pass membrane protein</topology>
    </subcellularLocation>
</comment>
<dbReference type="Gene3D" id="1.20.1510.10">
    <property type="entry name" value="Cation efflux protein transmembrane domain"/>
    <property type="match status" value="1"/>
</dbReference>